<reference evidence="2" key="2">
    <citation type="submission" date="2018-05" db="EMBL/GenBank/DDBJ databases">
        <title>OpunRS2 (Oryza punctata Reference Sequence Version 2).</title>
        <authorList>
            <person name="Zhang J."/>
            <person name="Kudrna D."/>
            <person name="Lee S."/>
            <person name="Talag J."/>
            <person name="Welchert J."/>
            <person name="Wing R.A."/>
        </authorList>
    </citation>
    <scope>NUCLEOTIDE SEQUENCE [LARGE SCALE GENOMIC DNA]</scope>
</reference>
<evidence type="ECO:0000313" key="2">
    <source>
        <dbReference type="EnsemblPlants" id="OPUNC03G12600.2"/>
    </source>
</evidence>
<accession>A0A0E0KC77</accession>
<organism evidence="2">
    <name type="scientific">Oryza punctata</name>
    <name type="common">Red rice</name>
    <dbReference type="NCBI Taxonomy" id="4537"/>
    <lineage>
        <taxon>Eukaryota</taxon>
        <taxon>Viridiplantae</taxon>
        <taxon>Streptophyta</taxon>
        <taxon>Embryophyta</taxon>
        <taxon>Tracheophyta</taxon>
        <taxon>Spermatophyta</taxon>
        <taxon>Magnoliopsida</taxon>
        <taxon>Liliopsida</taxon>
        <taxon>Poales</taxon>
        <taxon>Poaceae</taxon>
        <taxon>BOP clade</taxon>
        <taxon>Oryzoideae</taxon>
        <taxon>Oryzeae</taxon>
        <taxon>Oryzinae</taxon>
        <taxon>Oryza</taxon>
    </lineage>
</organism>
<feature type="region of interest" description="Disordered" evidence="1">
    <location>
        <begin position="1"/>
        <end position="25"/>
    </location>
</feature>
<dbReference type="AlphaFoldDB" id="A0A0E0KC77"/>
<name>A0A0E0KC77_ORYPU</name>
<evidence type="ECO:0000256" key="1">
    <source>
        <dbReference type="SAM" id="MobiDB-lite"/>
    </source>
</evidence>
<evidence type="ECO:0000313" key="3">
    <source>
        <dbReference type="Proteomes" id="UP000026962"/>
    </source>
</evidence>
<protein>
    <submittedName>
        <fullName evidence="2">Uncharacterized protein</fullName>
    </submittedName>
</protein>
<sequence length="149" mass="15936">MAHAAATQQAHAGRTWGIAPRGRRRSPLRGWIRGERAPPPHPPHLHLLHVTSPSPPPLSIASSSSPAFRLSRSHHHHRRLLLLLLLAASSSGRSSSARAVPVPAAAHGGAGGLETGGSRSLAAGDRHGWRRLGTRKQLIVKYSFQFGLK</sequence>
<dbReference type="HOGENOM" id="CLU_1752687_0_0_1"/>
<dbReference type="Gramene" id="OPUNC03G12600.2">
    <property type="protein sequence ID" value="OPUNC03G12600.2"/>
    <property type="gene ID" value="OPUNC03G12600"/>
</dbReference>
<keyword evidence="3" id="KW-1185">Reference proteome</keyword>
<feature type="compositionally biased region" description="Low complexity" evidence="1">
    <location>
        <begin position="1"/>
        <end position="12"/>
    </location>
</feature>
<reference evidence="2" key="1">
    <citation type="submission" date="2015-04" db="UniProtKB">
        <authorList>
            <consortium name="EnsemblPlants"/>
        </authorList>
    </citation>
    <scope>IDENTIFICATION</scope>
</reference>
<proteinExistence type="predicted"/>
<dbReference type="EnsemblPlants" id="OPUNC03G12600.2">
    <property type="protein sequence ID" value="OPUNC03G12600.2"/>
    <property type="gene ID" value="OPUNC03G12600"/>
</dbReference>
<dbReference type="Proteomes" id="UP000026962">
    <property type="component" value="Chromosome 3"/>
</dbReference>